<dbReference type="Pfam" id="PF12833">
    <property type="entry name" value="HTH_18"/>
    <property type="match status" value="1"/>
</dbReference>
<dbReference type="PROSITE" id="PS01124">
    <property type="entry name" value="HTH_ARAC_FAMILY_2"/>
    <property type="match status" value="1"/>
</dbReference>
<dbReference type="SMART" id="SM00342">
    <property type="entry name" value="HTH_ARAC"/>
    <property type="match status" value="1"/>
</dbReference>
<dbReference type="GO" id="GO:0003700">
    <property type="term" value="F:DNA-binding transcription factor activity"/>
    <property type="evidence" value="ECO:0007669"/>
    <property type="project" value="InterPro"/>
</dbReference>
<organism evidence="5 6">
    <name type="scientific">Marilutibacter spongiae</name>
    <dbReference type="NCBI Taxonomy" id="2025720"/>
    <lineage>
        <taxon>Bacteria</taxon>
        <taxon>Pseudomonadati</taxon>
        <taxon>Pseudomonadota</taxon>
        <taxon>Gammaproteobacteria</taxon>
        <taxon>Lysobacterales</taxon>
        <taxon>Lysobacteraceae</taxon>
        <taxon>Marilutibacter</taxon>
    </lineage>
</organism>
<proteinExistence type="predicted"/>
<evidence type="ECO:0000313" key="6">
    <source>
        <dbReference type="Proteomes" id="UP000523196"/>
    </source>
</evidence>
<evidence type="ECO:0000256" key="1">
    <source>
        <dbReference type="ARBA" id="ARBA00023015"/>
    </source>
</evidence>
<keyword evidence="2" id="KW-0238">DNA-binding</keyword>
<name>A0A7W3TKG7_9GAMM</name>
<comment type="caution">
    <text evidence="5">The sequence shown here is derived from an EMBL/GenBank/DDBJ whole genome shotgun (WGS) entry which is preliminary data.</text>
</comment>
<evidence type="ECO:0000256" key="2">
    <source>
        <dbReference type="ARBA" id="ARBA00023125"/>
    </source>
</evidence>
<dbReference type="RefSeq" id="WP_182685350.1">
    <property type="nucleotide sequence ID" value="NZ_JACHTF010000003.1"/>
</dbReference>
<dbReference type="AlphaFoldDB" id="A0A7W3TKG7"/>
<dbReference type="InterPro" id="IPR020449">
    <property type="entry name" value="Tscrpt_reg_AraC-type_HTH"/>
</dbReference>
<reference evidence="5 6" key="1">
    <citation type="submission" date="2020-08" db="EMBL/GenBank/DDBJ databases">
        <authorList>
            <person name="Xu S."/>
            <person name="Li A."/>
        </authorList>
    </citation>
    <scope>NUCLEOTIDE SEQUENCE [LARGE SCALE GENOMIC DNA]</scope>
    <source>
        <strain evidence="5 6">119BY6-57</strain>
    </source>
</reference>
<dbReference type="SUPFAM" id="SSF51182">
    <property type="entry name" value="RmlC-like cupins"/>
    <property type="match status" value="1"/>
</dbReference>
<keyword evidence="6" id="KW-1185">Reference proteome</keyword>
<feature type="domain" description="HTH araC/xylS-type" evidence="4">
    <location>
        <begin position="219"/>
        <end position="314"/>
    </location>
</feature>
<dbReference type="InterPro" id="IPR032783">
    <property type="entry name" value="AraC_lig"/>
</dbReference>
<evidence type="ECO:0000259" key="4">
    <source>
        <dbReference type="PROSITE" id="PS01124"/>
    </source>
</evidence>
<dbReference type="Pfam" id="PF12852">
    <property type="entry name" value="Cupin_6"/>
    <property type="match status" value="1"/>
</dbReference>
<dbReference type="PRINTS" id="PR00032">
    <property type="entry name" value="HTHARAC"/>
</dbReference>
<protein>
    <submittedName>
        <fullName evidence="5">AraC family transcriptional regulator</fullName>
    </submittedName>
</protein>
<gene>
    <name evidence="5" type="ORF">H4F98_04050</name>
</gene>
<keyword evidence="3" id="KW-0804">Transcription</keyword>
<dbReference type="EMBL" id="JACHTF010000003">
    <property type="protein sequence ID" value="MBB1059739.1"/>
    <property type="molecule type" value="Genomic_DNA"/>
</dbReference>
<evidence type="ECO:0000313" key="5">
    <source>
        <dbReference type="EMBL" id="MBB1059739.1"/>
    </source>
</evidence>
<dbReference type="Gene3D" id="1.10.10.60">
    <property type="entry name" value="Homeodomain-like"/>
    <property type="match status" value="2"/>
</dbReference>
<dbReference type="SUPFAM" id="SSF46689">
    <property type="entry name" value="Homeodomain-like"/>
    <property type="match status" value="2"/>
</dbReference>
<keyword evidence="1" id="KW-0805">Transcription regulation</keyword>
<dbReference type="Proteomes" id="UP000523196">
    <property type="component" value="Unassembled WGS sequence"/>
</dbReference>
<accession>A0A7W3TKG7</accession>
<dbReference type="PANTHER" id="PTHR11019:SF159">
    <property type="entry name" value="TRANSCRIPTIONAL REGULATOR-RELATED"/>
    <property type="match status" value="1"/>
</dbReference>
<dbReference type="InterPro" id="IPR018060">
    <property type="entry name" value="HTH_AraC"/>
</dbReference>
<dbReference type="GO" id="GO:0043565">
    <property type="term" value="F:sequence-specific DNA binding"/>
    <property type="evidence" value="ECO:0007669"/>
    <property type="project" value="InterPro"/>
</dbReference>
<dbReference type="InterPro" id="IPR011051">
    <property type="entry name" value="RmlC_Cupin_sf"/>
</dbReference>
<sequence>MDPLSEVLKSIRLDGAVYVNAEFTAPWCAMASYGMPVAAVRAMGADHLVFFHCVTDGHCLTCLDGGGGEAELHVGDVVVFPHNHRHRVGSDVSLPAVDADTLMPPTRSDDIIQLRHGGGGEAVRFVCGYLACNRRVSRALLAGLPEVIKVSLLDRGDGAWLLELLRMGVRESSAGSAGAQTILTKLSELLIAEALRRHAEALPPDATGWLAGLRDPVVGKALALMHAQPARAWNVESLARATASSRSALGQRFGSLLGEPPMRYLASHRLALALRNSRATVAEVAEQVGYGAEAAFTRAFKREFGTPPGQWRQGQAVEPVAA</sequence>
<dbReference type="InterPro" id="IPR009057">
    <property type="entry name" value="Homeodomain-like_sf"/>
</dbReference>
<dbReference type="PANTHER" id="PTHR11019">
    <property type="entry name" value="HTH-TYPE TRANSCRIPTIONAL REGULATOR NIMR"/>
    <property type="match status" value="1"/>
</dbReference>
<evidence type="ECO:0000256" key="3">
    <source>
        <dbReference type="ARBA" id="ARBA00023163"/>
    </source>
</evidence>